<dbReference type="InterPro" id="IPR008912">
    <property type="entry name" value="Uncharacterised_CoxE"/>
</dbReference>
<dbReference type="AlphaFoldDB" id="A0A317DBK2"/>
<protein>
    <recommendedName>
        <fullName evidence="3">VWFA domain-containing protein</fullName>
    </recommendedName>
</protein>
<accession>A0A317DBK2</accession>
<evidence type="ECO:0008006" key="3">
    <source>
        <dbReference type="Google" id="ProtNLM"/>
    </source>
</evidence>
<dbReference type="Proteomes" id="UP000246050">
    <property type="component" value="Unassembled WGS sequence"/>
</dbReference>
<evidence type="ECO:0000313" key="2">
    <source>
        <dbReference type="Proteomes" id="UP000246050"/>
    </source>
</evidence>
<name>A0A317DBK2_9ACTN</name>
<dbReference type="InterPro" id="IPR036465">
    <property type="entry name" value="vWFA_dom_sf"/>
</dbReference>
<proteinExistence type="predicted"/>
<dbReference type="EMBL" id="QGKS01000312">
    <property type="protein sequence ID" value="PWR11672.1"/>
    <property type="molecule type" value="Genomic_DNA"/>
</dbReference>
<dbReference type="InterPro" id="IPR011195">
    <property type="entry name" value="UCP010256"/>
</dbReference>
<dbReference type="OrthoDB" id="9790469at2"/>
<dbReference type="Gene3D" id="3.40.50.410">
    <property type="entry name" value="von Willebrand factor, type A domain"/>
    <property type="match status" value="1"/>
</dbReference>
<sequence length="371" mass="39929">MNPALATEVGLFARAVREAGITIEPARVAAAVAALSVLSPPGVCEVYWATRLTFCSRHADLVVFNAAFARWFGAAPPGPDEEDGVGSTQVGLPVAVEDGSRAAAGEGAVARAADGTERISDRSARTFGPEEAAEIDALVALLAAGTGLRRSRRRVSARRRVLDPRRTALSTLRGGGDLTRLCYRRPDRRPRRLVLLLDVSGSMERHVEPLLRLAYAAVTVAPATTEVFALGTRLTRITPALRHRDPAVAMRAVDVLIIDRAGGTRLGQTLRQFLGTWGGRRAARAAVTVIASDGWVTDADVLGEQMRRLSRIAHRVFWIEPNGGGDAVVQFVPGLRASREFVDHFVDGHEADAVRRLVHLLVSRRGACRPV</sequence>
<dbReference type="PANTHER" id="PTHR39338">
    <property type="entry name" value="BLL5662 PROTEIN-RELATED"/>
    <property type="match status" value="1"/>
</dbReference>
<organism evidence="1 2">
    <name type="scientific">Micromonospora sicca</name>
    <dbReference type="NCBI Taxonomy" id="2202420"/>
    <lineage>
        <taxon>Bacteria</taxon>
        <taxon>Bacillati</taxon>
        <taxon>Actinomycetota</taxon>
        <taxon>Actinomycetes</taxon>
        <taxon>Micromonosporales</taxon>
        <taxon>Micromonosporaceae</taxon>
        <taxon>Micromonospora</taxon>
    </lineage>
</organism>
<dbReference type="PANTHER" id="PTHR39338:SF6">
    <property type="entry name" value="BLL5662 PROTEIN"/>
    <property type="match status" value="1"/>
</dbReference>
<dbReference type="PIRSF" id="PIRSF010256">
    <property type="entry name" value="CoxE_vWa"/>
    <property type="match status" value="1"/>
</dbReference>
<dbReference type="Pfam" id="PF05762">
    <property type="entry name" value="VWA_CoxE"/>
    <property type="match status" value="1"/>
</dbReference>
<dbReference type="RefSeq" id="WP_109804165.1">
    <property type="nucleotide sequence ID" value="NZ_QGKS01000312.1"/>
</dbReference>
<comment type="caution">
    <text evidence="1">The sequence shown here is derived from an EMBL/GenBank/DDBJ whole genome shotgun (WGS) entry which is preliminary data.</text>
</comment>
<reference evidence="1 2" key="1">
    <citation type="submission" date="2018-05" db="EMBL/GenBank/DDBJ databases">
        <title>Micromonosporas from Atacama Desert.</title>
        <authorList>
            <person name="Carro L."/>
            <person name="Golinska P."/>
            <person name="Klenk H.-P."/>
            <person name="Goodfellow M."/>
        </authorList>
    </citation>
    <scope>NUCLEOTIDE SEQUENCE [LARGE SCALE GENOMIC DNA]</scope>
    <source>
        <strain evidence="1 2">4G51</strain>
    </source>
</reference>
<gene>
    <name evidence="1" type="ORF">DKT69_26190</name>
</gene>
<dbReference type="SUPFAM" id="SSF53300">
    <property type="entry name" value="vWA-like"/>
    <property type="match status" value="1"/>
</dbReference>
<evidence type="ECO:0000313" key="1">
    <source>
        <dbReference type="EMBL" id="PWR11672.1"/>
    </source>
</evidence>